<evidence type="ECO:0000256" key="1">
    <source>
        <dbReference type="ARBA" id="ARBA00022617"/>
    </source>
</evidence>
<evidence type="ECO:0000256" key="3">
    <source>
        <dbReference type="ARBA" id="ARBA00023004"/>
    </source>
</evidence>
<feature type="domain" description="Cytochrome c" evidence="6">
    <location>
        <begin position="25"/>
        <end position="135"/>
    </location>
</feature>
<evidence type="ECO:0000259" key="6">
    <source>
        <dbReference type="PROSITE" id="PS51007"/>
    </source>
</evidence>
<accession>A0A6N6JIW4</accession>
<evidence type="ECO:0000256" key="5">
    <source>
        <dbReference type="SAM" id="SignalP"/>
    </source>
</evidence>
<dbReference type="Gene3D" id="1.10.760.10">
    <property type="entry name" value="Cytochrome c-like domain"/>
    <property type="match status" value="1"/>
</dbReference>
<comment type="caution">
    <text evidence="7">The sequence shown here is derived from an EMBL/GenBank/DDBJ whole genome shotgun (WGS) entry which is preliminary data.</text>
</comment>
<evidence type="ECO:0000313" key="7">
    <source>
        <dbReference type="EMBL" id="GFE66015.1"/>
    </source>
</evidence>
<dbReference type="EMBL" id="BLJE01000003">
    <property type="protein sequence ID" value="GFE66015.1"/>
    <property type="molecule type" value="Genomic_DNA"/>
</dbReference>
<evidence type="ECO:0000313" key="8">
    <source>
        <dbReference type="Proteomes" id="UP000436822"/>
    </source>
</evidence>
<gene>
    <name evidence="7" type="ORF">KIN_30890</name>
</gene>
<keyword evidence="5" id="KW-0732">Signal</keyword>
<keyword evidence="8" id="KW-1185">Reference proteome</keyword>
<name>A0A6N6JIW4_9RHOB</name>
<evidence type="ECO:0000256" key="4">
    <source>
        <dbReference type="PROSITE-ProRule" id="PRU00433"/>
    </source>
</evidence>
<dbReference type="Proteomes" id="UP000436822">
    <property type="component" value="Unassembled WGS sequence"/>
</dbReference>
<dbReference type="SUPFAM" id="SSF46626">
    <property type="entry name" value="Cytochrome c"/>
    <property type="match status" value="1"/>
</dbReference>
<dbReference type="GO" id="GO:0046872">
    <property type="term" value="F:metal ion binding"/>
    <property type="evidence" value="ECO:0007669"/>
    <property type="project" value="UniProtKB-KW"/>
</dbReference>
<proteinExistence type="predicted"/>
<keyword evidence="1 4" id="KW-0349">Heme</keyword>
<dbReference type="InterPro" id="IPR036909">
    <property type="entry name" value="Cyt_c-like_dom_sf"/>
</dbReference>
<dbReference type="InterPro" id="IPR009056">
    <property type="entry name" value="Cyt_c-like_dom"/>
</dbReference>
<dbReference type="GO" id="GO:0009055">
    <property type="term" value="F:electron transfer activity"/>
    <property type="evidence" value="ECO:0007669"/>
    <property type="project" value="InterPro"/>
</dbReference>
<keyword evidence="3 4" id="KW-0408">Iron</keyword>
<evidence type="ECO:0000256" key="2">
    <source>
        <dbReference type="ARBA" id="ARBA00022723"/>
    </source>
</evidence>
<keyword evidence="2 4" id="KW-0479">Metal-binding</keyword>
<dbReference type="RefSeq" id="WP_174239128.1">
    <property type="nucleotide sequence ID" value="NZ_BLJE01000003.1"/>
</dbReference>
<dbReference type="PROSITE" id="PS51007">
    <property type="entry name" value="CYTC"/>
    <property type="match status" value="1"/>
</dbReference>
<protein>
    <recommendedName>
        <fullName evidence="6">Cytochrome c domain-containing protein</fullName>
    </recommendedName>
</protein>
<reference evidence="7 8" key="1">
    <citation type="submission" date="2019-12" db="EMBL/GenBank/DDBJ databases">
        <title>Litoreibacter badius sp. nov., a novel bacteriochlorophyll a-containing bacterium in the genus Litoreibacter.</title>
        <authorList>
            <person name="Kanamuro M."/>
            <person name="Takabe Y."/>
            <person name="Mori K."/>
            <person name="Takaichi S."/>
            <person name="Hanada S."/>
        </authorList>
    </citation>
    <scope>NUCLEOTIDE SEQUENCE [LARGE SCALE GENOMIC DNA]</scope>
    <source>
        <strain evidence="7 8">K6</strain>
    </source>
</reference>
<feature type="chain" id="PRO_5026794737" description="Cytochrome c domain-containing protein" evidence="5">
    <location>
        <begin position="21"/>
        <end position="136"/>
    </location>
</feature>
<dbReference type="GO" id="GO:0020037">
    <property type="term" value="F:heme binding"/>
    <property type="evidence" value="ECO:0007669"/>
    <property type="project" value="InterPro"/>
</dbReference>
<dbReference type="Pfam" id="PF00034">
    <property type="entry name" value="Cytochrom_C"/>
    <property type="match status" value="1"/>
</dbReference>
<dbReference type="AlphaFoldDB" id="A0A6N6JIW4"/>
<feature type="signal peptide" evidence="5">
    <location>
        <begin position="1"/>
        <end position="20"/>
    </location>
</feature>
<sequence length="136" mass="14688">MRRILSIMIGVAAIGSGAIAQDVEVDLSEGRETFFTYCATCHGIEARGDGPMASMLVLTPPDLTDLARQNGGTFPRAFVIARIDGRDPLLAHGSPMPVYGDYFEGRGVTMRDEGGELVMTSQPVVDLVEWLESIQN</sequence>
<organism evidence="7 8">
    <name type="scientific">Litoreibacter roseus</name>
    <dbReference type="NCBI Taxonomy" id="2601869"/>
    <lineage>
        <taxon>Bacteria</taxon>
        <taxon>Pseudomonadati</taxon>
        <taxon>Pseudomonadota</taxon>
        <taxon>Alphaproteobacteria</taxon>
        <taxon>Rhodobacterales</taxon>
        <taxon>Roseobacteraceae</taxon>
        <taxon>Litoreibacter</taxon>
    </lineage>
</organism>